<feature type="domain" description="Phospholipase D N-terminal" evidence="2">
    <location>
        <begin position="49"/>
        <end position="145"/>
    </location>
</feature>
<dbReference type="InterPro" id="IPR029052">
    <property type="entry name" value="Metallo-depent_PP-like"/>
</dbReference>
<dbReference type="EMBL" id="JOMQ01000047">
    <property type="protein sequence ID" value="OUJ01422.1"/>
    <property type="molecule type" value="Genomic_DNA"/>
</dbReference>
<name>A0A1Z5YT49_9PROT</name>
<evidence type="ECO:0000259" key="1">
    <source>
        <dbReference type="Pfam" id="PF09423"/>
    </source>
</evidence>
<dbReference type="InterPro" id="IPR052900">
    <property type="entry name" value="Phospholipid_Metab_Enz"/>
</dbReference>
<protein>
    <submittedName>
        <fullName evidence="3">Alkaline phosphatase</fullName>
    </submittedName>
</protein>
<gene>
    <name evidence="3" type="ORF">HK14_09650</name>
</gene>
<dbReference type="CDD" id="cd07389">
    <property type="entry name" value="MPP_PhoD"/>
    <property type="match status" value="1"/>
</dbReference>
<organism evidence="3 4">
    <name type="scientific">Acetobacter cibinongensis</name>
    <dbReference type="NCBI Taxonomy" id="146475"/>
    <lineage>
        <taxon>Bacteria</taxon>
        <taxon>Pseudomonadati</taxon>
        <taxon>Pseudomonadota</taxon>
        <taxon>Alphaproteobacteria</taxon>
        <taxon>Acetobacterales</taxon>
        <taxon>Acetobacteraceae</taxon>
        <taxon>Acetobacter</taxon>
    </lineage>
</organism>
<dbReference type="Pfam" id="PF16655">
    <property type="entry name" value="PhoD_N"/>
    <property type="match status" value="1"/>
</dbReference>
<dbReference type="InterPro" id="IPR038607">
    <property type="entry name" value="PhoD-like_sf"/>
</dbReference>
<sequence>MSLRRRSLLFGGLAGFAGGSVLLRHAFAATQMPHNLDAHPKFVSTPFTLGVASGDPESDGFVLWTRLAPTPLEEAGGMVLKPVLVNWEISENETMSRVVARGQAIAHPELAHSVHVEVAGLKAARPYWYRFSIAEYQSPIGRAQTLPAAGAPVERVRFAAAGCQHYEEGHYTAWRAISQEPVDFVYHYGDYIYEGKDSGPGYRKMNGQPFKVLRRHMGPECYSLDEYRRRYAQYKTDADLQAAHAATSWFVSFDDHEVDNNWAGDTDQDHTPEEVFLFRRAVAMQAYYEHMPLRRKSQPNGCHMQIYRNAQYGDLLNVFVLDTRQYRSDQAYGDKDGPQGEDVWAPDRSMMGTEQEQWLFNGLAQSGTRWNLLAHQVMMLNLGHRKSDSSPLSYSMDQWSGYLYSRKRLLEFVQAHCPGNVVNVTGDAHRHFAGDLLVNADDKKPASVEFLATSITSGSDGVGDDDAFSQSVRRENPWLKATTDKRGYVLCDVGRDHWRGDLKVVDQVMQPDGVTSTYASFVTERGQPGLQKA</sequence>
<dbReference type="InterPro" id="IPR018946">
    <property type="entry name" value="PhoD-like_MPP"/>
</dbReference>
<dbReference type="OrthoDB" id="327733at2"/>
<reference evidence="3 4" key="1">
    <citation type="submission" date="2014-06" db="EMBL/GenBank/DDBJ databases">
        <authorList>
            <person name="Ju J."/>
            <person name="Zhang J."/>
        </authorList>
    </citation>
    <scope>NUCLEOTIDE SEQUENCE [LARGE SCALE GENOMIC DNA]</scope>
    <source>
        <strain evidence="3 4">DsW_47</strain>
    </source>
</reference>
<comment type="caution">
    <text evidence="3">The sequence shown here is derived from an EMBL/GenBank/DDBJ whole genome shotgun (WGS) entry which is preliminary data.</text>
</comment>
<dbReference type="SUPFAM" id="SSF56300">
    <property type="entry name" value="Metallo-dependent phosphatases"/>
    <property type="match status" value="1"/>
</dbReference>
<dbReference type="PANTHER" id="PTHR43606:SF2">
    <property type="entry name" value="ALKALINE PHOSPHATASE FAMILY PROTEIN (AFU_ORTHOLOGUE AFUA_5G03860)"/>
    <property type="match status" value="1"/>
</dbReference>
<accession>A0A1Z5YT49</accession>
<dbReference type="Proteomes" id="UP000196086">
    <property type="component" value="Unassembled WGS sequence"/>
</dbReference>
<dbReference type="Pfam" id="PF09423">
    <property type="entry name" value="PhoD"/>
    <property type="match status" value="1"/>
</dbReference>
<evidence type="ECO:0000313" key="4">
    <source>
        <dbReference type="Proteomes" id="UP000196086"/>
    </source>
</evidence>
<proteinExistence type="predicted"/>
<dbReference type="Gene3D" id="2.60.40.380">
    <property type="entry name" value="Purple acid phosphatase-like, N-terminal"/>
    <property type="match status" value="1"/>
</dbReference>
<dbReference type="Gene3D" id="3.60.21.70">
    <property type="entry name" value="PhoD-like phosphatase"/>
    <property type="match status" value="1"/>
</dbReference>
<dbReference type="AlphaFoldDB" id="A0A1Z5YT49"/>
<evidence type="ECO:0000259" key="2">
    <source>
        <dbReference type="Pfam" id="PF16655"/>
    </source>
</evidence>
<evidence type="ECO:0000313" key="3">
    <source>
        <dbReference type="EMBL" id="OUJ01422.1"/>
    </source>
</evidence>
<dbReference type="InterPro" id="IPR032093">
    <property type="entry name" value="PhoD_N"/>
</dbReference>
<dbReference type="RefSeq" id="WP_086651723.1">
    <property type="nucleotide sequence ID" value="NZ_JOMQ01000047.1"/>
</dbReference>
<dbReference type="PANTHER" id="PTHR43606">
    <property type="entry name" value="PHOSPHATASE, PUTATIVE (AFU_ORTHOLOGUE AFUA_6G08710)-RELATED"/>
    <property type="match status" value="1"/>
</dbReference>
<feature type="domain" description="PhoD-like phosphatase metallophosphatase" evidence="1">
    <location>
        <begin position="158"/>
        <end position="501"/>
    </location>
</feature>